<sequence>MLAYARTRVLLTLPVLLGVSLLTFMILHLIPGDPARMLLGDMGGGSAAGDVSDEAYENLREELGLNDPLPVQYANYLTSALQGDFGRSFQTNRPVRESIAEVLPYTVQLTVVGLGLAVLIGGLLGVIAALHRNTWVDSATMAVSLVGLAMPSFWLGFILIQVFSLRLAWLPSTGSGDLTTLILPAATLGLVASGVVARLVRSTMLEVLRQEYVTTARAKGLGERIVIVRHALRNALIPVVTIVGLQFGALLAGAVIVETVFARRGLGRLAVESILRRDYPMVQATILVAAVGYVLVNLLVDLSYAWLDPRIKYS</sequence>
<keyword evidence="4" id="KW-0533">Nickel</keyword>
<dbReference type="GO" id="GO:0005886">
    <property type="term" value="C:plasma membrane"/>
    <property type="evidence" value="ECO:0007669"/>
    <property type="project" value="UniProtKB-SubCell"/>
</dbReference>
<dbReference type="Pfam" id="PF19300">
    <property type="entry name" value="BPD_transp_1_N"/>
    <property type="match status" value="1"/>
</dbReference>
<keyword evidence="6 11" id="KW-1133">Transmembrane helix</keyword>
<dbReference type="NCBIfam" id="NF045470">
    <property type="entry name" value="Opp2B"/>
    <property type="match status" value="1"/>
</dbReference>
<reference evidence="13" key="1">
    <citation type="submission" date="2020-02" db="EMBL/GenBank/DDBJ databases">
        <authorList>
            <person name="Meier V. D."/>
        </authorList>
    </citation>
    <scope>NUCLEOTIDE SEQUENCE</scope>
    <source>
        <strain evidence="13">AVDCRST_MAG59</strain>
    </source>
</reference>
<evidence type="ECO:0000256" key="5">
    <source>
        <dbReference type="ARBA" id="ARBA00022692"/>
    </source>
</evidence>
<comment type="subcellular location">
    <subcellularLocation>
        <location evidence="1 11">Cell membrane</location>
        <topology evidence="1 11">Multi-pass membrane protein</topology>
    </subcellularLocation>
</comment>
<evidence type="ECO:0000256" key="10">
    <source>
        <dbReference type="ARBA" id="ARBA00024202"/>
    </source>
</evidence>
<evidence type="ECO:0000256" key="4">
    <source>
        <dbReference type="ARBA" id="ARBA00022596"/>
    </source>
</evidence>
<dbReference type="InterPro" id="IPR035906">
    <property type="entry name" value="MetI-like_sf"/>
</dbReference>
<evidence type="ECO:0000256" key="3">
    <source>
        <dbReference type="ARBA" id="ARBA00022475"/>
    </source>
</evidence>
<protein>
    <submittedName>
        <fullName evidence="13">Dipeptide transport system permease protein DppB</fullName>
    </submittedName>
</protein>
<dbReference type="InterPro" id="IPR045621">
    <property type="entry name" value="BPD_transp_1_N"/>
</dbReference>
<feature type="transmembrane region" description="Helical" evidence="11">
    <location>
        <begin position="281"/>
        <end position="307"/>
    </location>
</feature>
<dbReference type="CDD" id="cd06261">
    <property type="entry name" value="TM_PBP2"/>
    <property type="match status" value="1"/>
</dbReference>
<feature type="transmembrane region" description="Helical" evidence="11">
    <location>
        <begin position="181"/>
        <end position="200"/>
    </location>
</feature>
<name>A0A6J4UCL1_9BACT</name>
<evidence type="ECO:0000256" key="2">
    <source>
        <dbReference type="ARBA" id="ARBA00022448"/>
    </source>
</evidence>
<dbReference type="Pfam" id="PF00528">
    <property type="entry name" value="BPD_transp_1"/>
    <property type="match status" value="1"/>
</dbReference>
<evidence type="ECO:0000259" key="12">
    <source>
        <dbReference type="PROSITE" id="PS50928"/>
    </source>
</evidence>
<evidence type="ECO:0000256" key="11">
    <source>
        <dbReference type="RuleBase" id="RU363032"/>
    </source>
</evidence>
<dbReference type="GO" id="GO:0015099">
    <property type="term" value="F:nickel cation transmembrane transporter activity"/>
    <property type="evidence" value="ECO:0007669"/>
    <property type="project" value="InterPro"/>
</dbReference>
<feature type="transmembrane region" description="Helical" evidence="11">
    <location>
        <begin position="142"/>
        <end position="169"/>
    </location>
</feature>
<dbReference type="Gene3D" id="1.10.3720.10">
    <property type="entry name" value="MetI-like"/>
    <property type="match status" value="1"/>
</dbReference>
<dbReference type="PANTHER" id="PTHR43163">
    <property type="entry name" value="DIPEPTIDE TRANSPORT SYSTEM PERMEASE PROTEIN DPPB-RELATED"/>
    <property type="match status" value="1"/>
</dbReference>
<feature type="domain" description="ABC transmembrane type-1" evidence="12">
    <location>
        <begin position="103"/>
        <end position="300"/>
    </location>
</feature>
<evidence type="ECO:0000256" key="7">
    <source>
        <dbReference type="ARBA" id="ARBA00023065"/>
    </source>
</evidence>
<feature type="transmembrane region" description="Helical" evidence="11">
    <location>
        <begin position="105"/>
        <end position="130"/>
    </location>
</feature>
<dbReference type="PANTHER" id="PTHR43163:SF6">
    <property type="entry name" value="DIPEPTIDE TRANSPORT SYSTEM PERMEASE PROTEIN DPPB-RELATED"/>
    <property type="match status" value="1"/>
</dbReference>
<evidence type="ECO:0000256" key="8">
    <source>
        <dbReference type="ARBA" id="ARBA00023112"/>
    </source>
</evidence>
<keyword evidence="8" id="KW-0921">Nickel transport</keyword>
<comment type="similarity">
    <text evidence="10">Belongs to the binding-protein-dependent transport system permease family. OppBC subfamily.</text>
</comment>
<dbReference type="InterPro" id="IPR050045">
    <property type="entry name" value="Opp2B"/>
</dbReference>
<organism evidence="13">
    <name type="scientific">uncultured Thermomicrobiales bacterium</name>
    <dbReference type="NCBI Taxonomy" id="1645740"/>
    <lineage>
        <taxon>Bacteria</taxon>
        <taxon>Pseudomonadati</taxon>
        <taxon>Thermomicrobiota</taxon>
        <taxon>Thermomicrobia</taxon>
        <taxon>Thermomicrobiales</taxon>
        <taxon>environmental samples</taxon>
    </lineage>
</organism>
<dbReference type="AlphaFoldDB" id="A0A6J4UCL1"/>
<dbReference type="PROSITE" id="PS50928">
    <property type="entry name" value="ABC_TM1"/>
    <property type="match status" value="1"/>
</dbReference>
<keyword evidence="7" id="KW-0406">Ion transport</keyword>
<dbReference type="SUPFAM" id="SSF161098">
    <property type="entry name" value="MetI-like"/>
    <property type="match status" value="1"/>
</dbReference>
<dbReference type="EMBL" id="CADCWF010000086">
    <property type="protein sequence ID" value="CAA9546812.1"/>
    <property type="molecule type" value="Genomic_DNA"/>
</dbReference>
<gene>
    <name evidence="13" type="ORF">AVDCRST_MAG59-1375</name>
</gene>
<dbReference type="InterPro" id="IPR000515">
    <property type="entry name" value="MetI-like"/>
</dbReference>
<proteinExistence type="inferred from homology"/>
<keyword evidence="2 11" id="KW-0813">Transport</keyword>
<evidence type="ECO:0000256" key="6">
    <source>
        <dbReference type="ARBA" id="ARBA00022989"/>
    </source>
</evidence>
<keyword evidence="3" id="KW-1003">Cell membrane</keyword>
<feature type="transmembrane region" description="Helical" evidence="11">
    <location>
        <begin position="9"/>
        <end position="30"/>
    </location>
</feature>
<evidence type="ECO:0000256" key="9">
    <source>
        <dbReference type="ARBA" id="ARBA00023136"/>
    </source>
</evidence>
<feature type="transmembrane region" description="Helical" evidence="11">
    <location>
        <begin position="235"/>
        <end position="261"/>
    </location>
</feature>
<keyword evidence="9 11" id="KW-0472">Membrane</keyword>
<keyword evidence="5 11" id="KW-0812">Transmembrane</keyword>
<accession>A0A6J4UCL1</accession>
<evidence type="ECO:0000256" key="1">
    <source>
        <dbReference type="ARBA" id="ARBA00004651"/>
    </source>
</evidence>
<evidence type="ECO:0000313" key="13">
    <source>
        <dbReference type="EMBL" id="CAA9546812.1"/>
    </source>
</evidence>